<sequence>MGRTTRKLNIGRRILKESNQGSNATQTTSTHAEGSNVEETHTTSTDAQGSSVGETLRTSIHAQGSGVEETRSNPSHMEDETHESEDSHSIPSDIEAEEAHIEKEVDLKKKRPNKNVRCMGYG</sequence>
<protein>
    <submittedName>
        <fullName evidence="1">Uncharacterized protein</fullName>
    </submittedName>
</protein>
<reference evidence="1" key="1">
    <citation type="submission" date="2023-10" db="EMBL/GenBank/DDBJ databases">
        <authorList>
            <person name="Rodriguez Cubillos JULIANA M."/>
            <person name="De Vega J."/>
        </authorList>
    </citation>
    <scope>NUCLEOTIDE SEQUENCE</scope>
</reference>
<dbReference type="EMBL" id="CASHSV030000206">
    <property type="protein sequence ID" value="CAJ2653116.1"/>
    <property type="molecule type" value="Genomic_DNA"/>
</dbReference>
<name>A0ACB0KA15_TRIPR</name>
<proteinExistence type="predicted"/>
<evidence type="ECO:0000313" key="2">
    <source>
        <dbReference type="Proteomes" id="UP001177021"/>
    </source>
</evidence>
<organism evidence="1 2">
    <name type="scientific">Trifolium pratense</name>
    <name type="common">Red clover</name>
    <dbReference type="NCBI Taxonomy" id="57577"/>
    <lineage>
        <taxon>Eukaryota</taxon>
        <taxon>Viridiplantae</taxon>
        <taxon>Streptophyta</taxon>
        <taxon>Embryophyta</taxon>
        <taxon>Tracheophyta</taxon>
        <taxon>Spermatophyta</taxon>
        <taxon>Magnoliopsida</taxon>
        <taxon>eudicotyledons</taxon>
        <taxon>Gunneridae</taxon>
        <taxon>Pentapetalae</taxon>
        <taxon>rosids</taxon>
        <taxon>fabids</taxon>
        <taxon>Fabales</taxon>
        <taxon>Fabaceae</taxon>
        <taxon>Papilionoideae</taxon>
        <taxon>50 kb inversion clade</taxon>
        <taxon>NPAAA clade</taxon>
        <taxon>Hologalegina</taxon>
        <taxon>IRL clade</taxon>
        <taxon>Trifolieae</taxon>
        <taxon>Trifolium</taxon>
    </lineage>
</organism>
<evidence type="ECO:0000313" key="1">
    <source>
        <dbReference type="EMBL" id="CAJ2653116.1"/>
    </source>
</evidence>
<keyword evidence="2" id="KW-1185">Reference proteome</keyword>
<accession>A0ACB0KA15</accession>
<comment type="caution">
    <text evidence="1">The sequence shown here is derived from an EMBL/GenBank/DDBJ whole genome shotgun (WGS) entry which is preliminary data.</text>
</comment>
<dbReference type="Proteomes" id="UP001177021">
    <property type="component" value="Unassembled WGS sequence"/>
</dbReference>
<gene>
    <name evidence="1" type="ORF">MILVUS5_LOCUS20508</name>
</gene>